<dbReference type="AlphaFoldDB" id="A0AA40ALH9"/>
<keyword evidence="3" id="KW-1185">Reference proteome</keyword>
<dbReference type="EMBL" id="JAUIRO010000004">
    <property type="protein sequence ID" value="KAK0717990.1"/>
    <property type="molecule type" value="Genomic_DNA"/>
</dbReference>
<feature type="region of interest" description="Disordered" evidence="1">
    <location>
        <begin position="109"/>
        <end position="153"/>
    </location>
</feature>
<organism evidence="2 3">
    <name type="scientific">Lasiosphaeria miniovina</name>
    <dbReference type="NCBI Taxonomy" id="1954250"/>
    <lineage>
        <taxon>Eukaryota</taxon>
        <taxon>Fungi</taxon>
        <taxon>Dikarya</taxon>
        <taxon>Ascomycota</taxon>
        <taxon>Pezizomycotina</taxon>
        <taxon>Sordariomycetes</taxon>
        <taxon>Sordariomycetidae</taxon>
        <taxon>Sordariales</taxon>
        <taxon>Lasiosphaeriaceae</taxon>
        <taxon>Lasiosphaeria</taxon>
    </lineage>
</organism>
<accession>A0AA40ALH9</accession>
<evidence type="ECO:0000313" key="2">
    <source>
        <dbReference type="EMBL" id="KAK0717990.1"/>
    </source>
</evidence>
<dbReference type="GeneID" id="85330343"/>
<protein>
    <submittedName>
        <fullName evidence="2">Uncharacterized protein</fullName>
    </submittedName>
</protein>
<feature type="compositionally biased region" description="Basic and acidic residues" evidence="1">
    <location>
        <begin position="80"/>
        <end position="92"/>
    </location>
</feature>
<feature type="compositionally biased region" description="Polar residues" evidence="1">
    <location>
        <begin position="131"/>
        <end position="140"/>
    </location>
</feature>
<evidence type="ECO:0000256" key="1">
    <source>
        <dbReference type="SAM" id="MobiDB-lite"/>
    </source>
</evidence>
<name>A0AA40ALH9_9PEZI</name>
<comment type="caution">
    <text evidence="2">The sequence shown here is derived from an EMBL/GenBank/DDBJ whole genome shotgun (WGS) entry which is preliminary data.</text>
</comment>
<proteinExistence type="predicted"/>
<gene>
    <name evidence="2" type="ORF">B0T26DRAFT_802952</name>
</gene>
<feature type="compositionally biased region" description="Polar residues" evidence="1">
    <location>
        <begin position="111"/>
        <end position="121"/>
    </location>
</feature>
<evidence type="ECO:0000313" key="3">
    <source>
        <dbReference type="Proteomes" id="UP001172101"/>
    </source>
</evidence>
<feature type="region of interest" description="Disordered" evidence="1">
    <location>
        <begin position="65"/>
        <end position="92"/>
    </location>
</feature>
<sequence length="153" mass="16454">MAHSHPEPKPSQYGNASRPSVTDYLISLTAGFRTEFQSGPPEVKYSMFNAKSNSKVSREEIEIDVGWPGSGQDPPTSGAWHDDTGFDPGLKQKIETICGPPLHFAAHHSLPNLSPSGNSRVSEMPGKINKGMQSKLNAQQNRDRNVSVVGAGG</sequence>
<dbReference type="RefSeq" id="XP_060296783.1">
    <property type="nucleotide sequence ID" value="XM_060447073.1"/>
</dbReference>
<dbReference type="Proteomes" id="UP001172101">
    <property type="component" value="Unassembled WGS sequence"/>
</dbReference>
<reference evidence="2" key="1">
    <citation type="submission" date="2023-06" db="EMBL/GenBank/DDBJ databases">
        <title>Genome-scale phylogeny and comparative genomics of the fungal order Sordariales.</title>
        <authorList>
            <consortium name="Lawrence Berkeley National Laboratory"/>
            <person name="Hensen N."/>
            <person name="Bonometti L."/>
            <person name="Westerberg I."/>
            <person name="Brannstrom I.O."/>
            <person name="Guillou S."/>
            <person name="Cros-Aarteil S."/>
            <person name="Calhoun S."/>
            <person name="Haridas S."/>
            <person name="Kuo A."/>
            <person name="Mondo S."/>
            <person name="Pangilinan J."/>
            <person name="Riley R."/>
            <person name="LaButti K."/>
            <person name="Andreopoulos B."/>
            <person name="Lipzen A."/>
            <person name="Chen C."/>
            <person name="Yanf M."/>
            <person name="Daum C."/>
            <person name="Ng V."/>
            <person name="Clum A."/>
            <person name="Steindorff A."/>
            <person name="Ohm R."/>
            <person name="Martin F."/>
            <person name="Silar P."/>
            <person name="Natvig D."/>
            <person name="Lalanne C."/>
            <person name="Gautier V."/>
            <person name="Ament-velasquez S.L."/>
            <person name="Kruys A."/>
            <person name="Hutchinson M.I."/>
            <person name="Powell A.J."/>
            <person name="Barry K."/>
            <person name="Miller A.N."/>
            <person name="Grigoriev I.V."/>
            <person name="Debuchy R."/>
            <person name="Gladieux P."/>
            <person name="Thoren M.H."/>
            <person name="Johannesson H."/>
        </authorList>
    </citation>
    <scope>NUCLEOTIDE SEQUENCE</scope>
    <source>
        <strain evidence="2">SMH2392-1A</strain>
    </source>
</reference>